<evidence type="ECO:0008006" key="5">
    <source>
        <dbReference type="Google" id="ProtNLM"/>
    </source>
</evidence>
<keyword evidence="2" id="KW-0812">Transmembrane</keyword>
<proteinExistence type="predicted"/>
<sequence>MAIGKAITKFGSMFLYGLEFCCAALILGVFSYFMAVQADRDVTIPRWQQAVTGMAGVGVLYTLLAIVFVCCLGGKTFFAFIGVLMDLLLCGAFVAIAVLTRRGAHSCSGFVNTPLGNGDSSLKGGWEGQATYAVSLKTACLLTTACFAVAIAGAVLFFISAILQVLMAKSSKKEKRYGPGPNNNYTSGAGEKKFWQRKKAVRDPEIGATTTTTPTHHAAVSHNVRPSHDTAYTGTTVEAPHGAYENPNKPVVPVTGGYHTAPLVNNTFDPTPTHHTYNSTPAHHTYNNSNPTHTTPATNY</sequence>
<name>A0A6A6AKE4_9PLEO</name>
<keyword evidence="4" id="KW-1185">Reference proteome</keyword>
<accession>A0A6A6AKE4</accession>
<dbReference type="OrthoDB" id="5342507at2759"/>
<feature type="transmembrane region" description="Helical" evidence="2">
    <location>
        <begin position="47"/>
        <end position="70"/>
    </location>
</feature>
<gene>
    <name evidence="3" type="ORF">P153DRAFT_288061</name>
</gene>
<dbReference type="Proteomes" id="UP000799771">
    <property type="component" value="Unassembled WGS sequence"/>
</dbReference>
<keyword evidence="2" id="KW-0472">Membrane</keyword>
<feature type="transmembrane region" description="Helical" evidence="2">
    <location>
        <begin position="141"/>
        <end position="166"/>
    </location>
</feature>
<protein>
    <recommendedName>
        <fullName evidence="5">MARVEL domain-containing protein</fullName>
    </recommendedName>
</protein>
<reference evidence="3" key="1">
    <citation type="journal article" date="2020" name="Stud. Mycol.">
        <title>101 Dothideomycetes genomes: a test case for predicting lifestyles and emergence of pathogens.</title>
        <authorList>
            <person name="Haridas S."/>
            <person name="Albert R."/>
            <person name="Binder M."/>
            <person name="Bloem J."/>
            <person name="Labutti K."/>
            <person name="Salamov A."/>
            <person name="Andreopoulos B."/>
            <person name="Baker S."/>
            <person name="Barry K."/>
            <person name="Bills G."/>
            <person name="Bluhm B."/>
            <person name="Cannon C."/>
            <person name="Castanera R."/>
            <person name="Culley D."/>
            <person name="Daum C."/>
            <person name="Ezra D."/>
            <person name="Gonzalez J."/>
            <person name="Henrissat B."/>
            <person name="Kuo A."/>
            <person name="Liang C."/>
            <person name="Lipzen A."/>
            <person name="Lutzoni F."/>
            <person name="Magnuson J."/>
            <person name="Mondo S."/>
            <person name="Nolan M."/>
            <person name="Ohm R."/>
            <person name="Pangilinan J."/>
            <person name="Park H.-J."/>
            <person name="Ramirez L."/>
            <person name="Alfaro M."/>
            <person name="Sun H."/>
            <person name="Tritt A."/>
            <person name="Yoshinaga Y."/>
            <person name="Zwiers L.-H."/>
            <person name="Turgeon B."/>
            <person name="Goodwin S."/>
            <person name="Spatafora J."/>
            <person name="Crous P."/>
            <person name="Grigoriev I."/>
        </authorList>
    </citation>
    <scope>NUCLEOTIDE SEQUENCE</scope>
    <source>
        <strain evidence="3">CBS 119687</strain>
    </source>
</reference>
<evidence type="ECO:0000256" key="1">
    <source>
        <dbReference type="SAM" id="MobiDB-lite"/>
    </source>
</evidence>
<dbReference type="AlphaFoldDB" id="A0A6A6AKE4"/>
<dbReference type="EMBL" id="ML977503">
    <property type="protein sequence ID" value="KAF2130911.1"/>
    <property type="molecule type" value="Genomic_DNA"/>
</dbReference>
<feature type="transmembrane region" description="Helical" evidence="2">
    <location>
        <begin position="77"/>
        <end position="99"/>
    </location>
</feature>
<dbReference type="GeneID" id="54404016"/>
<evidence type="ECO:0000256" key="2">
    <source>
        <dbReference type="SAM" id="Phobius"/>
    </source>
</evidence>
<dbReference type="RefSeq" id="XP_033525298.1">
    <property type="nucleotide sequence ID" value="XM_033663584.1"/>
</dbReference>
<evidence type="ECO:0000313" key="3">
    <source>
        <dbReference type="EMBL" id="KAF2130911.1"/>
    </source>
</evidence>
<feature type="region of interest" description="Disordered" evidence="1">
    <location>
        <begin position="173"/>
        <end position="193"/>
    </location>
</feature>
<keyword evidence="2" id="KW-1133">Transmembrane helix</keyword>
<organism evidence="3 4">
    <name type="scientific">Dothidotthia symphoricarpi CBS 119687</name>
    <dbReference type="NCBI Taxonomy" id="1392245"/>
    <lineage>
        <taxon>Eukaryota</taxon>
        <taxon>Fungi</taxon>
        <taxon>Dikarya</taxon>
        <taxon>Ascomycota</taxon>
        <taxon>Pezizomycotina</taxon>
        <taxon>Dothideomycetes</taxon>
        <taxon>Pleosporomycetidae</taxon>
        <taxon>Pleosporales</taxon>
        <taxon>Dothidotthiaceae</taxon>
        <taxon>Dothidotthia</taxon>
    </lineage>
</organism>
<evidence type="ECO:0000313" key="4">
    <source>
        <dbReference type="Proteomes" id="UP000799771"/>
    </source>
</evidence>
<feature type="transmembrane region" description="Helical" evidence="2">
    <location>
        <begin position="12"/>
        <end position="35"/>
    </location>
</feature>
<feature type="region of interest" description="Disordered" evidence="1">
    <location>
        <begin position="273"/>
        <end position="300"/>
    </location>
</feature>